<dbReference type="GO" id="GO:0005886">
    <property type="term" value="C:plasma membrane"/>
    <property type="evidence" value="ECO:0007669"/>
    <property type="project" value="UniProtKB-SubCell"/>
</dbReference>
<comment type="subcellular location">
    <subcellularLocation>
        <location evidence="1 9">Cell membrane</location>
        <topology evidence="1 9">Multi-pass membrane protein</topology>
    </subcellularLocation>
</comment>
<evidence type="ECO:0000256" key="2">
    <source>
        <dbReference type="ARBA" id="ARBA00004953"/>
    </source>
</evidence>
<dbReference type="Proteomes" id="UP000186098">
    <property type="component" value="Unassembled WGS sequence"/>
</dbReference>
<evidence type="ECO:0000256" key="3">
    <source>
        <dbReference type="ARBA" id="ARBA00006263"/>
    </source>
</evidence>
<dbReference type="GO" id="GO:0048472">
    <property type="term" value="F:threonine-phosphate decarboxylase activity"/>
    <property type="evidence" value="ECO:0007669"/>
    <property type="project" value="InterPro"/>
</dbReference>
<comment type="similarity">
    <text evidence="3 9">Belongs to the CobD/CbiB family.</text>
</comment>
<evidence type="ECO:0000256" key="9">
    <source>
        <dbReference type="HAMAP-Rule" id="MF_00024"/>
    </source>
</evidence>
<reference evidence="11" key="1">
    <citation type="submission" date="2017-01" db="EMBL/GenBank/DDBJ databases">
        <authorList>
            <person name="Varghese N."/>
            <person name="Submissions S."/>
        </authorList>
    </citation>
    <scope>NUCLEOTIDE SEQUENCE [LARGE SCALE GENOMIC DNA]</scope>
    <source>
        <strain evidence="11">DSM 18714</strain>
    </source>
</reference>
<evidence type="ECO:0000313" key="10">
    <source>
        <dbReference type="EMBL" id="SIS59173.1"/>
    </source>
</evidence>
<dbReference type="PANTHER" id="PTHR34308">
    <property type="entry name" value="COBALAMIN BIOSYNTHESIS PROTEIN CBIB"/>
    <property type="match status" value="1"/>
</dbReference>
<evidence type="ECO:0000256" key="6">
    <source>
        <dbReference type="ARBA" id="ARBA00022692"/>
    </source>
</evidence>
<evidence type="ECO:0000256" key="4">
    <source>
        <dbReference type="ARBA" id="ARBA00022475"/>
    </source>
</evidence>
<dbReference type="GO" id="GO:0015420">
    <property type="term" value="F:ABC-type vitamin B12 transporter activity"/>
    <property type="evidence" value="ECO:0007669"/>
    <property type="project" value="UniProtKB-UniRule"/>
</dbReference>
<keyword evidence="7 9" id="KW-1133">Transmembrane helix</keyword>
<accession>A0A1N7KC96</accession>
<keyword evidence="5 9" id="KW-0169">Cobalamin biosynthesis</keyword>
<organism evidence="10 11">
    <name type="scientific">Phaeovulum vinaykumarii</name>
    <dbReference type="NCBI Taxonomy" id="407234"/>
    <lineage>
        <taxon>Bacteria</taxon>
        <taxon>Pseudomonadati</taxon>
        <taxon>Pseudomonadota</taxon>
        <taxon>Alphaproteobacteria</taxon>
        <taxon>Rhodobacterales</taxon>
        <taxon>Paracoccaceae</taxon>
        <taxon>Phaeovulum</taxon>
    </lineage>
</organism>
<gene>
    <name evidence="9" type="primary">cobD</name>
    <name evidence="10" type="ORF">SAMN05421795_101809</name>
</gene>
<dbReference type="HAMAP" id="MF_00024">
    <property type="entry name" value="CobD_CbiB"/>
    <property type="match status" value="1"/>
</dbReference>
<evidence type="ECO:0000256" key="7">
    <source>
        <dbReference type="ARBA" id="ARBA00022989"/>
    </source>
</evidence>
<evidence type="ECO:0000256" key="8">
    <source>
        <dbReference type="ARBA" id="ARBA00023136"/>
    </source>
</evidence>
<feature type="transmembrane region" description="Helical" evidence="9">
    <location>
        <begin position="161"/>
        <end position="182"/>
    </location>
</feature>
<feature type="transmembrane region" description="Helical" evidence="9">
    <location>
        <begin position="297"/>
        <end position="314"/>
    </location>
</feature>
<comment type="function">
    <text evidence="9">Converts cobyric acid to cobinamide by the addition of aminopropanol on the F carboxylic group.</text>
</comment>
<dbReference type="InterPro" id="IPR004485">
    <property type="entry name" value="Cobalamin_biosynth_CobD/CbiB"/>
</dbReference>
<dbReference type="RefSeq" id="WP_407947222.1">
    <property type="nucleotide sequence ID" value="NZ_FTOM01000001.1"/>
</dbReference>
<dbReference type="STRING" id="407234.SAMN05421795_101809"/>
<keyword evidence="8 9" id="KW-0472">Membrane</keyword>
<sequence>MSGEMALAMAVALGLDAAIGWPKQLEARIGHPVMWMGTWIDRLDRRMNRERDAPRKRRIRGVMAVAIAVLGVMLAAAIVQLILPNNWIGGLIAGVLAWPLIAVKSLHAHVKAVVAPLVSGNLDAARTEVAKIVGRDPASLDKPGLTRAALESLGENSSDGVLAPVFWGVVLGLPGIVGYKMINTLDSMIGHRTPRHESFGWAAARLDDVANFIPARITALLLCLTSGQATRSLITVAADASSHRSPNAGWPEAALAGALDVRLSGPRIYDGKTVDEPWINGTAPDPTPTHLISGLKIYRRAMIALGVVLLLFAAL</sequence>
<dbReference type="UniPathway" id="UPA00148"/>
<keyword evidence="4 9" id="KW-1003">Cell membrane</keyword>
<dbReference type="NCBIfam" id="TIGR00380">
    <property type="entry name" value="cobal_cbiB"/>
    <property type="match status" value="1"/>
</dbReference>
<proteinExistence type="inferred from homology"/>
<dbReference type="PANTHER" id="PTHR34308:SF1">
    <property type="entry name" value="COBALAMIN BIOSYNTHESIS PROTEIN CBIB"/>
    <property type="match status" value="1"/>
</dbReference>
<evidence type="ECO:0000313" key="11">
    <source>
        <dbReference type="Proteomes" id="UP000186098"/>
    </source>
</evidence>
<evidence type="ECO:0000256" key="1">
    <source>
        <dbReference type="ARBA" id="ARBA00004651"/>
    </source>
</evidence>
<protein>
    <recommendedName>
        <fullName evidence="9">Cobalamin biosynthesis protein CobD</fullName>
    </recommendedName>
</protein>
<keyword evidence="11" id="KW-1185">Reference proteome</keyword>
<dbReference type="AlphaFoldDB" id="A0A1N7KC96"/>
<dbReference type="GO" id="GO:0009236">
    <property type="term" value="P:cobalamin biosynthetic process"/>
    <property type="evidence" value="ECO:0007669"/>
    <property type="project" value="UniProtKB-UniRule"/>
</dbReference>
<dbReference type="EMBL" id="FTOM01000001">
    <property type="protein sequence ID" value="SIS59173.1"/>
    <property type="molecule type" value="Genomic_DNA"/>
</dbReference>
<dbReference type="Pfam" id="PF03186">
    <property type="entry name" value="CobD_Cbib"/>
    <property type="match status" value="1"/>
</dbReference>
<evidence type="ECO:0000256" key="5">
    <source>
        <dbReference type="ARBA" id="ARBA00022573"/>
    </source>
</evidence>
<name>A0A1N7KC96_9RHOB</name>
<comment type="pathway">
    <text evidence="2 9">Cofactor biosynthesis; adenosylcobalamin biosynthesis.</text>
</comment>
<feature type="transmembrane region" description="Helical" evidence="9">
    <location>
        <begin position="64"/>
        <end position="83"/>
    </location>
</feature>
<comment type="caution">
    <text evidence="9">Lacks conserved residue(s) required for the propagation of feature annotation.</text>
</comment>
<keyword evidence="6 9" id="KW-0812">Transmembrane</keyword>